<dbReference type="PROSITE" id="PS51257">
    <property type="entry name" value="PROKAR_LIPOPROTEIN"/>
    <property type="match status" value="1"/>
</dbReference>
<feature type="compositionally biased region" description="Polar residues" evidence="1">
    <location>
        <begin position="76"/>
        <end position="91"/>
    </location>
</feature>
<feature type="non-terminal residue" evidence="3">
    <location>
        <position position="123"/>
    </location>
</feature>
<feature type="compositionally biased region" description="Low complexity" evidence="1">
    <location>
        <begin position="60"/>
        <end position="75"/>
    </location>
</feature>
<name>A0A923LWM1_9FIRM</name>
<keyword evidence="2" id="KW-0732">Signal</keyword>
<accession>A0A923LWM1</accession>
<feature type="region of interest" description="Disordered" evidence="1">
    <location>
        <begin position="27"/>
        <end position="94"/>
    </location>
</feature>
<dbReference type="Proteomes" id="UP000606499">
    <property type="component" value="Unassembled WGS sequence"/>
</dbReference>
<evidence type="ECO:0000313" key="3">
    <source>
        <dbReference type="EMBL" id="MBC5726755.1"/>
    </source>
</evidence>
<keyword evidence="4" id="KW-1185">Reference proteome</keyword>
<reference evidence="3" key="1">
    <citation type="submission" date="2020-08" db="EMBL/GenBank/DDBJ databases">
        <title>Genome public.</title>
        <authorList>
            <person name="Liu C."/>
            <person name="Sun Q."/>
        </authorList>
    </citation>
    <scope>NUCLEOTIDE SEQUENCE</scope>
    <source>
        <strain evidence="3">NSJ-28</strain>
    </source>
</reference>
<feature type="signal peptide" evidence="2">
    <location>
        <begin position="1"/>
        <end position="28"/>
    </location>
</feature>
<evidence type="ECO:0000313" key="4">
    <source>
        <dbReference type="Proteomes" id="UP000606499"/>
    </source>
</evidence>
<dbReference type="AlphaFoldDB" id="A0A923LWM1"/>
<sequence>MKKGLMISMMAFGAAAMLAGCTPTIASGAGNAGYPQQGAPSQTGSLQPSGQVPVSDMPSVEQAAVAENQAATNQNSGNTGSGQQPTTQISEEQAKQIALEHAQIKESDAAFLWAKLDYDDGVL</sequence>
<comment type="caution">
    <text evidence="3">The sequence shown here is derived from an EMBL/GenBank/DDBJ whole genome shotgun (WGS) entry which is preliminary data.</text>
</comment>
<evidence type="ECO:0000256" key="2">
    <source>
        <dbReference type="SAM" id="SignalP"/>
    </source>
</evidence>
<protein>
    <submittedName>
        <fullName evidence="3">Uncharacterized protein</fullName>
    </submittedName>
</protein>
<evidence type="ECO:0000256" key="1">
    <source>
        <dbReference type="SAM" id="MobiDB-lite"/>
    </source>
</evidence>
<feature type="chain" id="PRO_5037966435" evidence="2">
    <location>
        <begin position="29"/>
        <end position="123"/>
    </location>
</feature>
<organism evidence="3 4">
    <name type="scientific">Agathobaculum faecis</name>
    <dbReference type="NCBI Taxonomy" id="2763013"/>
    <lineage>
        <taxon>Bacteria</taxon>
        <taxon>Bacillati</taxon>
        <taxon>Bacillota</taxon>
        <taxon>Clostridia</taxon>
        <taxon>Eubacteriales</taxon>
        <taxon>Butyricicoccaceae</taxon>
        <taxon>Agathobaculum</taxon>
    </lineage>
</organism>
<dbReference type="EMBL" id="JACOPL010000027">
    <property type="protein sequence ID" value="MBC5726755.1"/>
    <property type="molecule type" value="Genomic_DNA"/>
</dbReference>
<proteinExistence type="predicted"/>
<gene>
    <name evidence="3" type="ORF">H8S45_15000</name>
</gene>
<feature type="compositionally biased region" description="Polar residues" evidence="1">
    <location>
        <begin position="38"/>
        <end position="52"/>
    </location>
</feature>